<reference evidence="1 2" key="1">
    <citation type="journal article" date="2016" name="Mol. Biol. Evol.">
        <title>Comparative Genomics of Early-Diverging Mushroom-Forming Fungi Provides Insights into the Origins of Lignocellulose Decay Capabilities.</title>
        <authorList>
            <person name="Nagy L.G."/>
            <person name="Riley R."/>
            <person name="Tritt A."/>
            <person name="Adam C."/>
            <person name="Daum C."/>
            <person name="Floudas D."/>
            <person name="Sun H."/>
            <person name="Yadav J.S."/>
            <person name="Pangilinan J."/>
            <person name="Larsson K.H."/>
            <person name="Matsuura K."/>
            <person name="Barry K."/>
            <person name="Labutti K."/>
            <person name="Kuo R."/>
            <person name="Ohm R.A."/>
            <person name="Bhattacharya S.S."/>
            <person name="Shirouzu T."/>
            <person name="Yoshinaga Y."/>
            <person name="Martin F.M."/>
            <person name="Grigoriev I.V."/>
            <person name="Hibbett D.S."/>
        </authorList>
    </citation>
    <scope>NUCLEOTIDE SEQUENCE [LARGE SCALE GENOMIC DNA]</scope>
    <source>
        <strain evidence="1 2">HHB12029</strain>
    </source>
</reference>
<evidence type="ECO:0008006" key="3">
    <source>
        <dbReference type="Google" id="ProtNLM"/>
    </source>
</evidence>
<keyword evidence="2" id="KW-1185">Reference proteome</keyword>
<proteinExistence type="predicted"/>
<dbReference type="EMBL" id="KV425923">
    <property type="protein sequence ID" value="KZV98078.1"/>
    <property type="molecule type" value="Genomic_DNA"/>
</dbReference>
<dbReference type="Proteomes" id="UP000077266">
    <property type="component" value="Unassembled WGS sequence"/>
</dbReference>
<accession>A0A165LMY8</accession>
<organism evidence="1 2">
    <name type="scientific">Exidia glandulosa HHB12029</name>
    <dbReference type="NCBI Taxonomy" id="1314781"/>
    <lineage>
        <taxon>Eukaryota</taxon>
        <taxon>Fungi</taxon>
        <taxon>Dikarya</taxon>
        <taxon>Basidiomycota</taxon>
        <taxon>Agaricomycotina</taxon>
        <taxon>Agaricomycetes</taxon>
        <taxon>Auriculariales</taxon>
        <taxon>Exidiaceae</taxon>
        <taxon>Exidia</taxon>
    </lineage>
</organism>
<sequence length="291" mass="32140">MHLLAKRLPFELILYIAEHAARQEAAHNSAWVASLALVCRSVRAAVEPILYHTIEIRRSHVSDDTWVFTSNRVTSYTRTLVVTSYRNSTLLQLKALAHACSNLEILMCSFHPFRDLHSDTVDFAVFGRGPTIRRPSALLLPDSPNGISEAAELVSVLASITHLALPLSSVLQRIPEVANPTVTHVLIGIDLSPNSPHYRDGPSLTSLVASLLSVESLVRIVCCAVHPEDYDPNRSTIVRSRLTRQATLLRDSRIAFDEKVGIGLIENAFVESARQGFEAWDAGVVLYSETQ</sequence>
<gene>
    <name evidence="1" type="ORF">EXIGLDRAFT_763939</name>
</gene>
<dbReference type="InParanoid" id="A0A165LMY8"/>
<dbReference type="AlphaFoldDB" id="A0A165LMY8"/>
<evidence type="ECO:0000313" key="2">
    <source>
        <dbReference type="Proteomes" id="UP000077266"/>
    </source>
</evidence>
<protein>
    <recommendedName>
        <fullName evidence="3">F-box domain-containing protein</fullName>
    </recommendedName>
</protein>
<name>A0A165LMY8_EXIGL</name>
<evidence type="ECO:0000313" key="1">
    <source>
        <dbReference type="EMBL" id="KZV98078.1"/>
    </source>
</evidence>